<dbReference type="RefSeq" id="WP_008692627.1">
    <property type="nucleotide sequence ID" value="NZ_ANOG01000174.1"/>
</dbReference>
<dbReference type="EMBL" id="ANOG01000174">
    <property type="protein sequence ID" value="EMI21924.1"/>
    <property type="molecule type" value="Genomic_DNA"/>
</dbReference>
<keyword evidence="2" id="KW-0233">DNA recombination</keyword>
<dbReference type="Proteomes" id="UP000011991">
    <property type="component" value="Unassembled WGS sequence"/>
</dbReference>
<dbReference type="InterPro" id="IPR050639">
    <property type="entry name" value="SSR_resolvase"/>
</dbReference>
<evidence type="ECO:0000259" key="3">
    <source>
        <dbReference type="PROSITE" id="PS51736"/>
    </source>
</evidence>
<evidence type="ECO:0000313" key="4">
    <source>
        <dbReference type="EMBL" id="EMI21924.1"/>
    </source>
</evidence>
<dbReference type="OrthoDB" id="278150at2"/>
<dbReference type="InterPro" id="IPR006119">
    <property type="entry name" value="Resolv_N"/>
</dbReference>
<accession>M5S6W3</accession>
<comment type="caution">
    <text evidence="4">The sequence shown here is derived from an EMBL/GenBank/DDBJ whole genome shotgun (WGS) entry which is preliminary data.</text>
</comment>
<keyword evidence="5" id="KW-1185">Reference proteome</keyword>
<feature type="non-terminal residue" evidence="4">
    <location>
        <position position="188"/>
    </location>
</feature>
<gene>
    <name evidence="4" type="ORF">RMSM_01145</name>
</gene>
<dbReference type="SMART" id="SM00857">
    <property type="entry name" value="Resolvase"/>
    <property type="match status" value="1"/>
</dbReference>
<proteinExistence type="predicted"/>
<organism evidence="4 5">
    <name type="scientific">Rhodopirellula maiorica SM1</name>
    <dbReference type="NCBI Taxonomy" id="1265738"/>
    <lineage>
        <taxon>Bacteria</taxon>
        <taxon>Pseudomonadati</taxon>
        <taxon>Planctomycetota</taxon>
        <taxon>Planctomycetia</taxon>
        <taxon>Pirellulales</taxon>
        <taxon>Pirellulaceae</taxon>
        <taxon>Novipirellula</taxon>
    </lineage>
</organism>
<dbReference type="CDD" id="cd00338">
    <property type="entry name" value="Ser_Recombinase"/>
    <property type="match status" value="1"/>
</dbReference>
<dbReference type="GO" id="GO:0000150">
    <property type="term" value="F:DNA strand exchange activity"/>
    <property type="evidence" value="ECO:0007669"/>
    <property type="project" value="InterPro"/>
</dbReference>
<dbReference type="PANTHER" id="PTHR30461">
    <property type="entry name" value="DNA-INVERTASE FROM LAMBDOID PROPHAGE"/>
    <property type="match status" value="1"/>
</dbReference>
<dbReference type="PANTHER" id="PTHR30461:SF2">
    <property type="entry name" value="SERINE RECOMBINASE PINE-RELATED"/>
    <property type="match status" value="1"/>
</dbReference>
<dbReference type="SUPFAM" id="SSF53041">
    <property type="entry name" value="Resolvase-like"/>
    <property type="match status" value="1"/>
</dbReference>
<evidence type="ECO:0000256" key="2">
    <source>
        <dbReference type="ARBA" id="ARBA00023172"/>
    </source>
</evidence>
<dbReference type="Gene3D" id="3.40.50.1390">
    <property type="entry name" value="Resolvase, N-terminal catalytic domain"/>
    <property type="match status" value="1"/>
</dbReference>
<dbReference type="InterPro" id="IPR036162">
    <property type="entry name" value="Resolvase-like_N_sf"/>
</dbReference>
<keyword evidence="1" id="KW-0238">DNA-binding</keyword>
<dbReference type="AlphaFoldDB" id="M5S6W3"/>
<dbReference type="PROSITE" id="PS51736">
    <property type="entry name" value="RECOMBINASES_3"/>
    <property type="match status" value="1"/>
</dbReference>
<dbReference type="Pfam" id="PF00239">
    <property type="entry name" value="Resolvase"/>
    <property type="match status" value="1"/>
</dbReference>
<dbReference type="GO" id="GO:0003677">
    <property type="term" value="F:DNA binding"/>
    <property type="evidence" value="ECO:0007669"/>
    <property type="project" value="UniProtKB-KW"/>
</dbReference>
<sequence length="188" mass="21412">MATKNAVAYVRMSTDDQEASPDQQRDEIGKYAAKNGYKVIRWYEDLGVSGDNTDKRIDFQRMIGAGASGEFEAILCWDQDRFGRFDMIEAGRWIHPLRQAGVHLATCTDGRIDWSDMASRLVYSVKQEGKHQFLRDLSKNVSRGLSKLKEEGKWTTGTPPFGYVVDSDRRLQLDDPDVVAIVKEIFDR</sequence>
<evidence type="ECO:0000313" key="5">
    <source>
        <dbReference type="Proteomes" id="UP000011991"/>
    </source>
</evidence>
<feature type="domain" description="Resolvase/invertase-type recombinase catalytic" evidence="3">
    <location>
        <begin position="5"/>
        <end position="152"/>
    </location>
</feature>
<evidence type="ECO:0000256" key="1">
    <source>
        <dbReference type="ARBA" id="ARBA00023125"/>
    </source>
</evidence>
<protein>
    <submittedName>
        <fullName evidence="4">Resolvase protein</fullName>
    </submittedName>
</protein>
<name>M5S6W3_9BACT</name>
<reference evidence="4 5" key="1">
    <citation type="journal article" date="2013" name="Mar. Genomics">
        <title>Expression of sulfatases in Rhodopirellula baltica and the diversity of sulfatases in the genus Rhodopirellula.</title>
        <authorList>
            <person name="Wegner C.E."/>
            <person name="Richter-Heitmann T."/>
            <person name="Klindworth A."/>
            <person name="Klockow C."/>
            <person name="Richter M."/>
            <person name="Achstetter T."/>
            <person name="Glockner F.O."/>
            <person name="Harder J."/>
        </authorList>
    </citation>
    <scope>NUCLEOTIDE SEQUENCE [LARGE SCALE GENOMIC DNA]</scope>
    <source>
        <strain evidence="4 5">SM1</strain>
    </source>
</reference>